<dbReference type="Proteomes" id="UP000032534">
    <property type="component" value="Unassembled WGS sequence"/>
</dbReference>
<reference evidence="1 2" key="1">
    <citation type="submission" date="2014-11" db="EMBL/GenBank/DDBJ databases">
        <title>Draft Genome Sequences of Paenibacillus polymyxa NRRL B-30509 and Paenibacillus terrae NRRL B-30644, Strains from a Poultry Environment that Produce Tridecaptin A and Paenicidins.</title>
        <authorList>
            <person name="van Belkum M.J."/>
            <person name="Lohans C.T."/>
            <person name="Vederas J.C."/>
        </authorList>
    </citation>
    <scope>NUCLEOTIDE SEQUENCE [LARGE SCALE GENOMIC DNA]</scope>
    <source>
        <strain evidence="1 2">NRRL B-30644</strain>
    </source>
</reference>
<sequence>MSNNALDDLLKSILDRHHKHGLMALDLTNDDDISILRGHLGAAHSLGMQRSIEIFERVQSK</sequence>
<organism evidence="1 2">
    <name type="scientific">Paenibacillus terrae</name>
    <dbReference type="NCBI Taxonomy" id="159743"/>
    <lineage>
        <taxon>Bacteria</taxon>
        <taxon>Bacillati</taxon>
        <taxon>Bacillota</taxon>
        <taxon>Bacilli</taxon>
        <taxon>Bacillales</taxon>
        <taxon>Paenibacillaceae</taxon>
        <taxon>Paenibacillus</taxon>
    </lineage>
</organism>
<accession>A0A0D7WTL6</accession>
<dbReference type="AlphaFoldDB" id="A0A0D7WTL6"/>
<dbReference type="EMBL" id="JTHP01000134">
    <property type="protein sequence ID" value="KJD42339.1"/>
    <property type="molecule type" value="Genomic_DNA"/>
</dbReference>
<evidence type="ECO:0000313" key="2">
    <source>
        <dbReference type="Proteomes" id="UP000032534"/>
    </source>
</evidence>
<proteinExistence type="predicted"/>
<keyword evidence="2" id="KW-1185">Reference proteome</keyword>
<evidence type="ECO:0000313" key="1">
    <source>
        <dbReference type="EMBL" id="KJD42339.1"/>
    </source>
</evidence>
<dbReference type="PATRIC" id="fig|159743.3.peg.6418"/>
<name>A0A0D7WTL6_9BACL</name>
<dbReference type="OrthoDB" id="9932713at2"/>
<gene>
    <name evidence="1" type="ORF">QD47_28745</name>
</gene>
<comment type="caution">
    <text evidence="1">The sequence shown here is derived from an EMBL/GenBank/DDBJ whole genome shotgun (WGS) entry which is preliminary data.</text>
</comment>
<dbReference type="RefSeq" id="WP_044649344.1">
    <property type="nucleotide sequence ID" value="NZ_JTHP01000134.1"/>
</dbReference>
<protein>
    <submittedName>
        <fullName evidence="1">Uncharacterized protein</fullName>
    </submittedName>
</protein>